<gene>
    <name evidence="5" type="primary">LOC113493226</name>
</gene>
<dbReference type="FunCoup" id="A0A7E5VF75">
    <property type="interactions" value="318"/>
</dbReference>
<dbReference type="KEGG" id="tnl:113493226"/>
<dbReference type="InterPro" id="IPR008733">
    <property type="entry name" value="PEX11"/>
</dbReference>
<evidence type="ECO:0000313" key="4">
    <source>
        <dbReference type="Proteomes" id="UP000322000"/>
    </source>
</evidence>
<accession>A0A7E5VF75</accession>
<keyword evidence="2" id="KW-0576">Peroxisome</keyword>
<dbReference type="GO" id="GO:0005778">
    <property type="term" value="C:peroxisomal membrane"/>
    <property type="evidence" value="ECO:0007669"/>
    <property type="project" value="UniProtKB-SubCell"/>
</dbReference>
<dbReference type="PANTHER" id="PTHR20990:SF1">
    <property type="entry name" value="PEROXISOMAL MEMBRANE PROTEIN 11C"/>
    <property type="match status" value="1"/>
</dbReference>
<dbReference type="PANTHER" id="PTHR20990">
    <property type="entry name" value="PEROXISOMAL BIOGENESIS FACTOR 11"/>
    <property type="match status" value="1"/>
</dbReference>
<sequence length="454" mass="49881">MSSLIEDVCDLLDSYNGRDKVVRLACYTCKLYGCIQDEKPWQTAGSRLSSARMMLRLFDDIPMIRHTYNYGLGRHEATTTAAFLGVLANIVDQAFLPVEKACWLYDVGVLKLSDDAAYKLETFSTALWAASLFISLIQTSRSMRKLWWSRECLQRASEDGGADAKKNLDVRLALEAIVTGKLCLDITHAVSCLPAGWLWGEQIGSTKVAAIATTSSVIGIAMYFAKKRLLKTRGTMSAAVNELCDLLQAHANRDKVVNVVCYSLKLWGATANRQELMTASVRLAAARASLRLFDDAIVLKTALSYGLGTQDGPFWGTLGVVGSTFTLAYLQLEKVTWLIDTGVITVSKEVDFKVKAAHKLFWSLSAFVGFIRSLRSLHSTANALKHPEPTKCAPARFTQASLTTTKLLLDTIHAVSWLPPGWLWGSALTTKQASIIATTSAVLGLVVHYHGKRF</sequence>
<dbReference type="Pfam" id="PF05648">
    <property type="entry name" value="PEX11"/>
    <property type="match status" value="2"/>
</dbReference>
<keyword evidence="4" id="KW-1185">Reference proteome</keyword>
<dbReference type="Proteomes" id="UP000322000">
    <property type="component" value="Chromosome 4"/>
</dbReference>
<reference evidence="5" key="1">
    <citation type="submission" date="2025-08" db="UniProtKB">
        <authorList>
            <consortium name="RefSeq"/>
        </authorList>
    </citation>
    <scope>IDENTIFICATION</scope>
</reference>
<evidence type="ECO:0000256" key="1">
    <source>
        <dbReference type="ARBA" id="ARBA00023136"/>
    </source>
</evidence>
<proteinExistence type="predicted"/>
<comment type="subcellular location">
    <subcellularLocation>
        <location evidence="3">Peroxisome membrane</location>
    </subcellularLocation>
</comment>
<organism evidence="4 5">
    <name type="scientific">Trichoplusia ni</name>
    <name type="common">Cabbage looper</name>
    <dbReference type="NCBI Taxonomy" id="7111"/>
    <lineage>
        <taxon>Eukaryota</taxon>
        <taxon>Metazoa</taxon>
        <taxon>Ecdysozoa</taxon>
        <taxon>Arthropoda</taxon>
        <taxon>Hexapoda</taxon>
        <taxon>Insecta</taxon>
        <taxon>Pterygota</taxon>
        <taxon>Neoptera</taxon>
        <taxon>Endopterygota</taxon>
        <taxon>Lepidoptera</taxon>
        <taxon>Glossata</taxon>
        <taxon>Ditrysia</taxon>
        <taxon>Noctuoidea</taxon>
        <taxon>Noctuidae</taxon>
        <taxon>Plusiinae</taxon>
        <taxon>Trichoplusia</taxon>
    </lineage>
</organism>
<dbReference type="GO" id="GO:0016559">
    <property type="term" value="P:peroxisome fission"/>
    <property type="evidence" value="ECO:0007669"/>
    <property type="project" value="InterPro"/>
</dbReference>
<dbReference type="InParanoid" id="A0A7E5VF75"/>
<evidence type="ECO:0000256" key="3">
    <source>
        <dbReference type="ARBA" id="ARBA00046271"/>
    </source>
</evidence>
<evidence type="ECO:0000256" key="2">
    <source>
        <dbReference type="ARBA" id="ARBA00023140"/>
    </source>
</evidence>
<evidence type="ECO:0000313" key="5">
    <source>
        <dbReference type="RefSeq" id="XP_026726896.1"/>
    </source>
</evidence>
<protein>
    <submittedName>
        <fullName evidence="5">Uncharacterized protein LOC113493226</fullName>
    </submittedName>
</protein>
<dbReference type="InterPro" id="IPR026510">
    <property type="entry name" value="PEX11C_met"/>
</dbReference>
<dbReference type="RefSeq" id="XP_026726896.1">
    <property type="nucleotide sequence ID" value="XM_026871095.1"/>
</dbReference>
<dbReference type="AlphaFoldDB" id="A0A7E5VF75"/>
<name>A0A7E5VF75_TRINI</name>
<dbReference type="OrthoDB" id="10005898at2759"/>
<dbReference type="GeneID" id="113493226"/>
<keyword evidence="1" id="KW-0472">Membrane</keyword>